<evidence type="ECO:0000256" key="1">
    <source>
        <dbReference type="SAM" id="MobiDB-lite"/>
    </source>
</evidence>
<organism evidence="3">
    <name type="scientific">Planktothricoides sp. SpSt-374</name>
    <dbReference type="NCBI Taxonomy" id="2282167"/>
    <lineage>
        <taxon>Bacteria</taxon>
        <taxon>Bacillati</taxon>
        <taxon>Cyanobacteriota</taxon>
        <taxon>Cyanophyceae</taxon>
        <taxon>Oscillatoriophycideae</taxon>
        <taxon>Oscillatoriales</taxon>
        <taxon>Oscillatoriaceae</taxon>
        <taxon>Planktothricoides</taxon>
    </lineage>
</organism>
<dbReference type="Pfam" id="PF05860">
    <property type="entry name" value="TPS"/>
    <property type="match status" value="1"/>
</dbReference>
<comment type="caution">
    <text evidence="3">The sequence shown here is derived from an EMBL/GenBank/DDBJ whole genome shotgun (WGS) entry which is preliminary data.</text>
</comment>
<name>A0A7C3VHL9_9CYAN</name>
<gene>
    <name evidence="3" type="ORF">ENR15_13740</name>
</gene>
<dbReference type="SUPFAM" id="SSF51126">
    <property type="entry name" value="Pectin lyase-like"/>
    <property type="match status" value="2"/>
</dbReference>
<protein>
    <submittedName>
        <fullName evidence="3">Filamentous hemagglutinin N-terminal domain-containing protein</fullName>
    </submittedName>
</protein>
<accession>A0A7C3VHL9</accession>
<dbReference type="EMBL" id="DSPX01000135">
    <property type="protein sequence ID" value="HGG01674.1"/>
    <property type="molecule type" value="Genomic_DNA"/>
</dbReference>
<evidence type="ECO:0000259" key="2">
    <source>
        <dbReference type="SMART" id="SM00912"/>
    </source>
</evidence>
<feature type="domain" description="Filamentous haemagglutinin FhaB/tRNA nuclease CdiA-like TPS" evidence="2">
    <location>
        <begin position="84"/>
        <end position="195"/>
    </location>
</feature>
<dbReference type="InterPro" id="IPR008638">
    <property type="entry name" value="FhaB/CdiA-like_TPS"/>
</dbReference>
<sequence length="929" mass="95069">MKGTDKIVGNTEQNDAYWSNSRQPRFLPLWRQQGMTFRIIEILPHTIHLANRVRTRGDGLLTLGLTLVLSGSVIKAVNAQIVPDGTLPQNSAITREGNIERITGGTQAGSNLFHSFREFSLTTTATAWFDNATTIENIITRVTGGNISQIDGIIKANGNASLFLINPNGIVFGPNASLNIGGSFIGSTANSIKFADGMDYSAINPETPPLLTISVPLGLQFGGNLHSPGEIQVMGGGNNFSMNRATFSTQIERGENNTTGLAVIPGQTLALVGGAVTLDGGIIRASGGQIEIGSVGAGFVSLTQLPLGWRFGYEGVQEFADVQMHDRAAVDSSGSGSPNIGIRGNNITLTDGSLVLIENQGENSAGTLQVNAATALEIIGTTPGGEVRSGLFNQTVASGSGGNIDIVAPYLHIEDGGGIIAATFSDAKAGDVNLEIAEQIEAVGSARVNRSIGTRIGAISFGAGAGGALNISTGGLTVLGGASVAAIAWRTGAGGNTTVNAREFVEAIGVNPVSFQGSVIGASTINAGNAGNLTINTKRLIAAGGAAISSSNLATGAAGSVTINASESVEITGAVAGAANPTAILSAAVIVEPVRQQLFGIGPVPSGASGNITINTPVLRLTDRAQIAARNDGTGNGGDIRISASEVFIADKGGLTAATNFGSGGNINLQTASLQLRGGGFITATAGTNGNGGNINISTDIIAALQNSDITANAVAGAGGNIEINSRGIFGTEFRPFPTGNSDITASSQFGVSGTVTISNPDAHPSSGLEELPANVIDASERVIVGCAAAQGNSFTVAGRGGLPENALEPLRGQTLWQDLRVISSPLSLNSFLPLQGEREGLAQSDRDLARLGEKGRENSPHLFPSLPISPHLSPSPFLGEGRDEGQSRSLIEAQSWVVHPDGTVDLLAEVISDSKRSNWEQNPSCQDF</sequence>
<dbReference type="SMART" id="SM00912">
    <property type="entry name" value="Haemagg_act"/>
    <property type="match status" value="1"/>
</dbReference>
<reference evidence="3" key="1">
    <citation type="journal article" date="2020" name="mSystems">
        <title>Genome- and Community-Level Interaction Insights into Carbon Utilization and Element Cycling Functions of Hydrothermarchaeota in Hydrothermal Sediment.</title>
        <authorList>
            <person name="Zhou Z."/>
            <person name="Liu Y."/>
            <person name="Xu W."/>
            <person name="Pan J."/>
            <person name="Luo Z.H."/>
            <person name="Li M."/>
        </authorList>
    </citation>
    <scope>NUCLEOTIDE SEQUENCE [LARGE SCALE GENOMIC DNA]</scope>
    <source>
        <strain evidence="3">SpSt-374</strain>
    </source>
</reference>
<dbReference type="InterPro" id="IPR012334">
    <property type="entry name" value="Pectin_lyas_fold"/>
</dbReference>
<proteinExistence type="predicted"/>
<dbReference type="AlphaFoldDB" id="A0A7C3VHL9"/>
<feature type="compositionally biased region" description="Low complexity" evidence="1">
    <location>
        <begin position="861"/>
        <end position="879"/>
    </location>
</feature>
<feature type="region of interest" description="Disordered" evidence="1">
    <location>
        <begin position="855"/>
        <end position="889"/>
    </location>
</feature>
<dbReference type="InterPro" id="IPR011050">
    <property type="entry name" value="Pectin_lyase_fold/virulence"/>
</dbReference>
<dbReference type="Gene3D" id="2.160.20.10">
    <property type="entry name" value="Single-stranded right-handed beta-helix, Pectin lyase-like"/>
    <property type="match status" value="2"/>
</dbReference>
<dbReference type="NCBIfam" id="TIGR01901">
    <property type="entry name" value="adhes_NPXG"/>
    <property type="match status" value="1"/>
</dbReference>
<evidence type="ECO:0000313" key="3">
    <source>
        <dbReference type="EMBL" id="HGG01674.1"/>
    </source>
</evidence>